<dbReference type="PROSITE" id="PS50206">
    <property type="entry name" value="RHODANESE_3"/>
    <property type="match status" value="1"/>
</dbReference>
<dbReference type="SMART" id="SM00450">
    <property type="entry name" value="RHOD"/>
    <property type="match status" value="1"/>
</dbReference>
<keyword evidence="1" id="KW-0560">Oxidoreductase</keyword>
<organism evidence="4 5">
    <name type="scientific">Fluviispira sanaruensis</name>
    <dbReference type="NCBI Taxonomy" id="2493639"/>
    <lineage>
        <taxon>Bacteria</taxon>
        <taxon>Pseudomonadati</taxon>
        <taxon>Bdellovibrionota</taxon>
        <taxon>Oligoflexia</taxon>
        <taxon>Silvanigrellales</taxon>
        <taxon>Silvanigrellaceae</taxon>
        <taxon>Fluviispira</taxon>
    </lineage>
</organism>
<evidence type="ECO:0000259" key="3">
    <source>
        <dbReference type="PROSITE" id="PS50206"/>
    </source>
</evidence>
<evidence type="ECO:0000256" key="1">
    <source>
        <dbReference type="HAMAP-Rule" id="MF_00469"/>
    </source>
</evidence>
<dbReference type="EC" id="1.14.-.-" evidence="1"/>
<reference evidence="4 5" key="1">
    <citation type="submission" date="2018-12" db="EMBL/GenBank/DDBJ databases">
        <title>Rubrispira sanarue gen. nov., sp., nov., a member of the order Silvanigrellales, isolated from a brackish lake in Hamamatsu Japan.</title>
        <authorList>
            <person name="Maejima Y."/>
            <person name="Iino T."/>
            <person name="Muraguchi Y."/>
            <person name="Fukuda K."/>
            <person name="Nojiri H."/>
            <person name="Ohkuma M."/>
            <person name="Moriuchi R."/>
            <person name="Dohra H."/>
            <person name="Kimbara K."/>
            <person name="Shintani M."/>
        </authorList>
    </citation>
    <scope>NUCLEOTIDE SEQUENCE [LARGE SCALE GENOMIC DNA]</scope>
    <source>
        <strain evidence="4 5">RF1110005</strain>
    </source>
</reference>
<comment type="function">
    <text evidence="1">Catalyzes oxygen-dependent 5-hydroxyuridine (ho5U) modification at position 34 in tRNAs.</text>
</comment>
<keyword evidence="2" id="KW-0175">Coiled coil</keyword>
<dbReference type="Pfam" id="PF00581">
    <property type="entry name" value="Rhodanese"/>
    <property type="match status" value="1"/>
</dbReference>
<dbReference type="RefSeq" id="WP_130607587.1">
    <property type="nucleotide sequence ID" value="NZ_AP019368.1"/>
</dbReference>
<dbReference type="SUPFAM" id="SSF52821">
    <property type="entry name" value="Rhodanese/Cell cycle control phosphatase"/>
    <property type="match status" value="1"/>
</dbReference>
<dbReference type="HAMAP" id="MF_00469">
    <property type="entry name" value="TrhO"/>
    <property type="match status" value="1"/>
</dbReference>
<accession>A0A4P2VJE0</accession>
<keyword evidence="1" id="KW-0819">tRNA processing</keyword>
<dbReference type="EMBL" id="AP019368">
    <property type="protein sequence ID" value="BBH52801.1"/>
    <property type="molecule type" value="Genomic_DNA"/>
</dbReference>
<dbReference type="Proteomes" id="UP000291236">
    <property type="component" value="Chromosome"/>
</dbReference>
<feature type="domain" description="Rhodanese" evidence="3">
    <location>
        <begin position="132"/>
        <end position="226"/>
    </location>
</feature>
<feature type="coiled-coil region" evidence="2">
    <location>
        <begin position="303"/>
        <end position="330"/>
    </location>
</feature>
<gene>
    <name evidence="1" type="primary">trhO</name>
    <name evidence="4" type="ORF">JCM31447_12440</name>
</gene>
<name>A0A4P2VJE0_FLUSA</name>
<dbReference type="OrthoDB" id="5288727at2"/>
<dbReference type="GO" id="GO:0016705">
    <property type="term" value="F:oxidoreductase activity, acting on paired donors, with incorporation or reduction of molecular oxygen"/>
    <property type="evidence" value="ECO:0007669"/>
    <property type="project" value="UniProtKB-UniRule"/>
</dbReference>
<dbReference type="NCBIfam" id="NF001136">
    <property type="entry name" value="PRK00142.1-4"/>
    <property type="match status" value="1"/>
</dbReference>
<dbReference type="GO" id="GO:0006400">
    <property type="term" value="P:tRNA modification"/>
    <property type="evidence" value="ECO:0007669"/>
    <property type="project" value="UniProtKB-UniRule"/>
</dbReference>
<dbReference type="InterPro" id="IPR036873">
    <property type="entry name" value="Rhodanese-like_dom_sf"/>
</dbReference>
<evidence type="ECO:0000256" key="2">
    <source>
        <dbReference type="SAM" id="Coils"/>
    </source>
</evidence>
<dbReference type="KEGG" id="sbf:JCM31447_12440"/>
<proteinExistence type="inferred from homology"/>
<dbReference type="InterPro" id="IPR020936">
    <property type="entry name" value="TrhO"/>
</dbReference>
<dbReference type="InterPro" id="IPR001763">
    <property type="entry name" value="Rhodanese-like_dom"/>
</dbReference>
<evidence type="ECO:0000313" key="5">
    <source>
        <dbReference type="Proteomes" id="UP000291236"/>
    </source>
</evidence>
<dbReference type="PANTHER" id="PTHR43268">
    <property type="entry name" value="THIOSULFATE SULFURTRANSFERASE/RHODANESE-LIKE DOMAIN-CONTAINING PROTEIN 2"/>
    <property type="match status" value="1"/>
</dbReference>
<evidence type="ECO:0000313" key="4">
    <source>
        <dbReference type="EMBL" id="BBH52801.1"/>
    </source>
</evidence>
<dbReference type="Pfam" id="PF17773">
    <property type="entry name" value="UPF0176_N"/>
    <property type="match status" value="1"/>
</dbReference>
<dbReference type="Gene3D" id="3.40.250.10">
    <property type="entry name" value="Rhodanese-like domain"/>
    <property type="match status" value="1"/>
</dbReference>
<keyword evidence="5" id="KW-1185">Reference proteome</keyword>
<dbReference type="CDD" id="cd01518">
    <property type="entry name" value="RHOD_YceA"/>
    <property type="match status" value="1"/>
</dbReference>
<dbReference type="NCBIfam" id="NF001135">
    <property type="entry name" value="PRK00142.1-3"/>
    <property type="match status" value="1"/>
</dbReference>
<dbReference type="InterPro" id="IPR040503">
    <property type="entry name" value="TRHO_N"/>
</dbReference>
<dbReference type="AlphaFoldDB" id="A0A4P2VJE0"/>
<sequence>MNQTSPSASHPYVNIAYYKFVQIEKPNELRATLLNFCNDLHIKGTILLANEGINSCLVGSDEAIQQYIDYMHADPRFADVEFKKSYSDHIPFRRMIIKVKNEIIPMGMDSIKPAHFTGKYVDSLELKKWLDDGEELVILDTRNDYEVDLGTFRGAIDPRLKQFREFPQWIKDNFSQHKNKKVVTFCTGGIRCEKATAFMRQEGFEEVYQLQGGILKYFEETANKAPSEDNYYDGDCFVFDYRVAVDKKLNETKYEICYGCWSPLKPEDLSSEKFKKDLYCPHCYDKYFAREAKRSETMRKNNMQALLVRQERAKEVRAKWEKEKQLSEQN</sequence>
<dbReference type="PANTHER" id="PTHR43268:SF3">
    <property type="entry name" value="RHODANESE-LIKE DOMAIN-CONTAINING PROTEIN 7-RELATED"/>
    <property type="match status" value="1"/>
</dbReference>
<dbReference type="Gene3D" id="3.30.70.100">
    <property type="match status" value="1"/>
</dbReference>
<comment type="similarity">
    <text evidence="1">Belongs to the TrhO family.</text>
</comment>
<comment type="catalytic activity">
    <reaction evidence="1">
        <text>uridine(34) in tRNA + AH2 + O2 = 5-hydroxyuridine(34) in tRNA + A + H2O</text>
        <dbReference type="Rhea" id="RHEA:64224"/>
        <dbReference type="Rhea" id="RHEA-COMP:11727"/>
        <dbReference type="Rhea" id="RHEA-COMP:13381"/>
        <dbReference type="ChEBI" id="CHEBI:13193"/>
        <dbReference type="ChEBI" id="CHEBI:15377"/>
        <dbReference type="ChEBI" id="CHEBI:15379"/>
        <dbReference type="ChEBI" id="CHEBI:17499"/>
        <dbReference type="ChEBI" id="CHEBI:65315"/>
        <dbReference type="ChEBI" id="CHEBI:136877"/>
    </reaction>
</comment>
<protein>
    <recommendedName>
        <fullName evidence="1">tRNA uridine(34) hydroxylase</fullName>
        <ecNumber evidence="1">1.14.-.-</ecNumber>
    </recommendedName>
    <alternativeName>
        <fullName evidence="1">tRNA hydroxylation protein O</fullName>
    </alternativeName>
</protein>